<evidence type="ECO:0000313" key="1">
    <source>
        <dbReference type="EMBL" id="CAG6695439.1"/>
    </source>
</evidence>
<sequence>MGDHQICPSVTVASAGSVARSMHGFPSEHRSQATSLAFGSWTGDRVGTGQVSEGNMASNGTRKILKQPHHIQQELCISRAPYRQGRQLTAVKVNHELCCSEHRCIQ</sequence>
<organism evidence="1">
    <name type="scientific">Cacopsylla melanoneura</name>
    <dbReference type="NCBI Taxonomy" id="428564"/>
    <lineage>
        <taxon>Eukaryota</taxon>
        <taxon>Metazoa</taxon>
        <taxon>Ecdysozoa</taxon>
        <taxon>Arthropoda</taxon>
        <taxon>Hexapoda</taxon>
        <taxon>Insecta</taxon>
        <taxon>Pterygota</taxon>
        <taxon>Neoptera</taxon>
        <taxon>Paraneoptera</taxon>
        <taxon>Hemiptera</taxon>
        <taxon>Sternorrhyncha</taxon>
        <taxon>Psylloidea</taxon>
        <taxon>Psyllidae</taxon>
        <taxon>Psyllinae</taxon>
        <taxon>Cacopsylla</taxon>
    </lineage>
</organism>
<name>A0A8D8TX09_9HEMI</name>
<accession>A0A8D8TX09</accession>
<reference evidence="1" key="1">
    <citation type="submission" date="2021-05" db="EMBL/GenBank/DDBJ databases">
        <authorList>
            <person name="Alioto T."/>
            <person name="Alioto T."/>
            <person name="Gomez Garrido J."/>
        </authorList>
    </citation>
    <scope>NUCLEOTIDE SEQUENCE</scope>
</reference>
<dbReference type="AlphaFoldDB" id="A0A8D8TX09"/>
<proteinExistence type="predicted"/>
<dbReference type="EMBL" id="HBUF01323410">
    <property type="protein sequence ID" value="CAG6695439.1"/>
    <property type="molecule type" value="Transcribed_RNA"/>
</dbReference>
<protein>
    <submittedName>
        <fullName evidence="1">Uncharacterized protein</fullName>
    </submittedName>
</protein>